<evidence type="ECO:0000313" key="2">
    <source>
        <dbReference type="Proteomes" id="UP000759537"/>
    </source>
</evidence>
<comment type="caution">
    <text evidence="1">The sequence shown here is derived from an EMBL/GenBank/DDBJ whole genome shotgun (WGS) entry which is preliminary data.</text>
</comment>
<dbReference type="AlphaFoldDB" id="A0A9P5MWP9"/>
<name>A0A9P5MWP9_9AGAM</name>
<reference evidence="1" key="1">
    <citation type="submission" date="2019-10" db="EMBL/GenBank/DDBJ databases">
        <authorList>
            <consortium name="DOE Joint Genome Institute"/>
            <person name="Kuo A."/>
            <person name="Miyauchi S."/>
            <person name="Kiss E."/>
            <person name="Drula E."/>
            <person name="Kohler A."/>
            <person name="Sanchez-Garcia M."/>
            <person name="Andreopoulos B."/>
            <person name="Barry K.W."/>
            <person name="Bonito G."/>
            <person name="Buee M."/>
            <person name="Carver A."/>
            <person name="Chen C."/>
            <person name="Cichocki N."/>
            <person name="Clum A."/>
            <person name="Culley D."/>
            <person name="Crous P.W."/>
            <person name="Fauchery L."/>
            <person name="Girlanda M."/>
            <person name="Hayes R."/>
            <person name="Keri Z."/>
            <person name="LaButti K."/>
            <person name="Lipzen A."/>
            <person name="Lombard V."/>
            <person name="Magnuson J."/>
            <person name="Maillard F."/>
            <person name="Morin E."/>
            <person name="Murat C."/>
            <person name="Nolan M."/>
            <person name="Ohm R."/>
            <person name="Pangilinan J."/>
            <person name="Pereira M."/>
            <person name="Perotto S."/>
            <person name="Peter M."/>
            <person name="Riley R."/>
            <person name="Sitrit Y."/>
            <person name="Stielow B."/>
            <person name="Szollosi G."/>
            <person name="Zifcakova L."/>
            <person name="Stursova M."/>
            <person name="Spatafora J.W."/>
            <person name="Tedersoo L."/>
            <person name="Vaario L.-M."/>
            <person name="Yamada A."/>
            <person name="Yan M."/>
            <person name="Wang P."/>
            <person name="Xu J."/>
            <person name="Bruns T."/>
            <person name="Baldrian P."/>
            <person name="Vilgalys R."/>
            <person name="Henrissat B."/>
            <person name="Grigoriev I.V."/>
            <person name="Hibbett D."/>
            <person name="Nagy L.G."/>
            <person name="Martin F.M."/>
        </authorList>
    </citation>
    <scope>NUCLEOTIDE SEQUENCE</scope>
    <source>
        <strain evidence="1">Prilba</strain>
    </source>
</reference>
<gene>
    <name evidence="1" type="ORF">DFH94DRAFT_630161</name>
</gene>
<dbReference type="EMBL" id="WHVB01000007">
    <property type="protein sequence ID" value="KAF8480750.1"/>
    <property type="molecule type" value="Genomic_DNA"/>
</dbReference>
<sequence length="127" mass="14619">LQHHVLPWKLFRAMEKEDTKKENGGSKQQLMLDHIMVKEKKSEFSCADLLHEVAKFVTCDDQVFVVTDKASFRNCLVAMRPWTTKADLPSSHNVKIYLHKQFITCLEELKRSIAVGFSVTQARVNAE</sequence>
<protein>
    <submittedName>
        <fullName evidence="1">Uncharacterized protein</fullName>
    </submittedName>
</protein>
<reference evidence="1" key="2">
    <citation type="journal article" date="2020" name="Nat. Commun.">
        <title>Large-scale genome sequencing of mycorrhizal fungi provides insights into the early evolution of symbiotic traits.</title>
        <authorList>
            <person name="Miyauchi S."/>
            <person name="Kiss E."/>
            <person name="Kuo A."/>
            <person name="Drula E."/>
            <person name="Kohler A."/>
            <person name="Sanchez-Garcia M."/>
            <person name="Morin E."/>
            <person name="Andreopoulos B."/>
            <person name="Barry K.W."/>
            <person name="Bonito G."/>
            <person name="Buee M."/>
            <person name="Carver A."/>
            <person name="Chen C."/>
            <person name="Cichocki N."/>
            <person name="Clum A."/>
            <person name="Culley D."/>
            <person name="Crous P.W."/>
            <person name="Fauchery L."/>
            <person name="Girlanda M."/>
            <person name="Hayes R.D."/>
            <person name="Keri Z."/>
            <person name="LaButti K."/>
            <person name="Lipzen A."/>
            <person name="Lombard V."/>
            <person name="Magnuson J."/>
            <person name="Maillard F."/>
            <person name="Murat C."/>
            <person name="Nolan M."/>
            <person name="Ohm R.A."/>
            <person name="Pangilinan J."/>
            <person name="Pereira M.F."/>
            <person name="Perotto S."/>
            <person name="Peter M."/>
            <person name="Pfister S."/>
            <person name="Riley R."/>
            <person name="Sitrit Y."/>
            <person name="Stielow J.B."/>
            <person name="Szollosi G."/>
            <person name="Zifcakova L."/>
            <person name="Stursova M."/>
            <person name="Spatafora J.W."/>
            <person name="Tedersoo L."/>
            <person name="Vaario L.M."/>
            <person name="Yamada A."/>
            <person name="Yan M."/>
            <person name="Wang P."/>
            <person name="Xu J."/>
            <person name="Bruns T."/>
            <person name="Baldrian P."/>
            <person name="Vilgalys R."/>
            <person name="Dunand C."/>
            <person name="Henrissat B."/>
            <person name="Grigoriev I.V."/>
            <person name="Hibbett D."/>
            <person name="Nagy L.G."/>
            <person name="Martin F.M."/>
        </authorList>
    </citation>
    <scope>NUCLEOTIDE SEQUENCE</scope>
    <source>
        <strain evidence="1">Prilba</strain>
    </source>
</reference>
<keyword evidence="2" id="KW-1185">Reference proteome</keyword>
<accession>A0A9P5MWP9</accession>
<feature type="non-terminal residue" evidence="1">
    <location>
        <position position="1"/>
    </location>
</feature>
<organism evidence="1 2">
    <name type="scientific">Russula ochroleuca</name>
    <dbReference type="NCBI Taxonomy" id="152965"/>
    <lineage>
        <taxon>Eukaryota</taxon>
        <taxon>Fungi</taxon>
        <taxon>Dikarya</taxon>
        <taxon>Basidiomycota</taxon>
        <taxon>Agaricomycotina</taxon>
        <taxon>Agaricomycetes</taxon>
        <taxon>Russulales</taxon>
        <taxon>Russulaceae</taxon>
        <taxon>Russula</taxon>
    </lineage>
</organism>
<dbReference type="OrthoDB" id="3157803at2759"/>
<proteinExistence type="predicted"/>
<dbReference type="Proteomes" id="UP000759537">
    <property type="component" value="Unassembled WGS sequence"/>
</dbReference>
<evidence type="ECO:0000313" key="1">
    <source>
        <dbReference type="EMBL" id="KAF8480750.1"/>
    </source>
</evidence>